<accession>A0A367XAX5</accession>
<evidence type="ECO:0000256" key="1">
    <source>
        <dbReference type="SAM" id="MobiDB-lite"/>
    </source>
</evidence>
<dbReference type="InterPro" id="IPR007263">
    <property type="entry name" value="DCC1-like"/>
</dbReference>
<gene>
    <name evidence="2" type="ORF">TH25_11905</name>
</gene>
<evidence type="ECO:0000313" key="2">
    <source>
        <dbReference type="EMBL" id="RCK50300.1"/>
    </source>
</evidence>
<dbReference type="GO" id="GO:0015035">
    <property type="term" value="F:protein-disulfide reductase activity"/>
    <property type="evidence" value="ECO:0007669"/>
    <property type="project" value="InterPro"/>
</dbReference>
<evidence type="ECO:0000313" key="3">
    <source>
        <dbReference type="Proteomes" id="UP000252517"/>
    </source>
</evidence>
<dbReference type="Proteomes" id="UP000252517">
    <property type="component" value="Unassembled WGS sequence"/>
</dbReference>
<reference evidence="2 3" key="1">
    <citation type="submission" date="2014-07" db="EMBL/GenBank/DDBJ databases">
        <title>Draft genome sequence of Thalassospira profundimaris S25-3-2.</title>
        <authorList>
            <person name="Lai Q."/>
            <person name="Shao Z."/>
        </authorList>
    </citation>
    <scope>NUCLEOTIDE SEQUENCE [LARGE SCALE GENOMIC DNA]</scope>
    <source>
        <strain evidence="2 3">S25-3-2</strain>
    </source>
</reference>
<proteinExistence type="predicted"/>
<sequence length="154" mass="17126">MQGIRSQAPYGYRSDPSVPPFDDTGPITVMDGECALCSVGARMIARFDKAGEFRICRSQSPLGRALLSHYGLSADDPDSWLLIVDGRAYGSLDAIIRAGRRVGGPGLCLQPLRLLPRPVQDWLYRIVARNRYRLFGRKDMCGIPDAELRARLME</sequence>
<dbReference type="InterPro" id="IPR052927">
    <property type="entry name" value="DCC_oxidoreductase"/>
</dbReference>
<comment type="caution">
    <text evidence="2">The sequence shown here is derived from an EMBL/GenBank/DDBJ whole genome shotgun (WGS) entry which is preliminary data.</text>
</comment>
<dbReference type="AlphaFoldDB" id="A0A367XAX5"/>
<dbReference type="PANTHER" id="PTHR33639">
    <property type="entry name" value="THIOL-DISULFIDE OXIDOREDUCTASE DCC"/>
    <property type="match status" value="1"/>
</dbReference>
<protein>
    <submittedName>
        <fullName evidence="2">Thiol-disulfide oxidoreductase</fullName>
    </submittedName>
</protein>
<name>A0A367XAX5_9PROT</name>
<dbReference type="Pfam" id="PF04134">
    <property type="entry name" value="DCC1-like"/>
    <property type="match status" value="1"/>
</dbReference>
<organism evidence="2 3">
    <name type="scientific">Thalassospira profundimaris</name>
    <dbReference type="NCBI Taxonomy" id="502049"/>
    <lineage>
        <taxon>Bacteria</taxon>
        <taxon>Pseudomonadati</taxon>
        <taxon>Pseudomonadota</taxon>
        <taxon>Alphaproteobacteria</taxon>
        <taxon>Rhodospirillales</taxon>
        <taxon>Thalassospiraceae</taxon>
        <taxon>Thalassospira</taxon>
    </lineage>
</organism>
<dbReference type="OrthoDB" id="9785438at2"/>
<dbReference type="RefSeq" id="WP_114088515.1">
    <property type="nucleotide sequence ID" value="NZ_JPWH01000008.1"/>
</dbReference>
<dbReference type="PANTHER" id="PTHR33639:SF2">
    <property type="entry name" value="DUF393 DOMAIN-CONTAINING PROTEIN"/>
    <property type="match status" value="1"/>
</dbReference>
<feature type="region of interest" description="Disordered" evidence="1">
    <location>
        <begin position="1"/>
        <end position="23"/>
    </location>
</feature>
<dbReference type="EMBL" id="JPWH01000008">
    <property type="protein sequence ID" value="RCK50300.1"/>
    <property type="molecule type" value="Genomic_DNA"/>
</dbReference>